<dbReference type="EnsemblMetazoa" id="G8007.1">
    <property type="protein sequence ID" value="G8007.1:cds"/>
    <property type="gene ID" value="G8007"/>
</dbReference>
<evidence type="ECO:0000313" key="3">
    <source>
        <dbReference type="EnsemblMetazoa" id="G8007.1:cds"/>
    </source>
</evidence>
<sequence length="444" mass="50486">MNLNLAFLFMVAAMDIVSSEFQELDDLFQAHFGLELASDSHHGEVADYVTSDQEDIEIEHNRSGRIHDFLISETENNLSDTERESLNENDTSSELGGIKQNCKCGHRCFSKFEDSVILDHIFNVREMEKDVKDAYIMGSINTASSAFTRKGSRSRNSYHYSFKHEKICRSAFQSLFDVGKKSLSNILKHYSEKGAVPTLRYVVHALTFVTGENETLGLDGTGSHGPNTVISLVHHGLSTYGYGEKECLLHADNCAGQNKNKFVIAYLAWRVITGLHHQITYLMQVVGHTRCLIDAGFARAKKLFRRSDCDSMRELQQVFERSSSTNKGILYESGGDTSTWKYYNWKEFLEQFFTSLPGISKYLSFRFCADHAGFVFVKENSDAMEKRIKIIKPSGLQQIPGKFPTELTPPGLSRERTQYLFKKVRPFVRPRCQDQLCPPTHTEE</sequence>
<proteinExistence type="predicted"/>
<protein>
    <recommendedName>
        <fullName evidence="2">DUF7869 domain-containing protein</fullName>
    </recommendedName>
</protein>
<feature type="signal peptide" evidence="1">
    <location>
        <begin position="1"/>
        <end position="19"/>
    </location>
</feature>
<name>A0A8W8NXP9_MAGGI</name>
<dbReference type="PANTHER" id="PTHR34415:SF1">
    <property type="entry name" value="INTEGRASE CATALYTIC DOMAIN-CONTAINING PROTEIN"/>
    <property type="match status" value="1"/>
</dbReference>
<dbReference type="PANTHER" id="PTHR34415">
    <property type="entry name" value="INTEGRASE CATALYTIC DOMAIN-CONTAINING PROTEIN"/>
    <property type="match status" value="1"/>
</dbReference>
<accession>A0A8W8NXP9</accession>
<feature type="domain" description="DUF7869" evidence="2">
    <location>
        <begin position="224"/>
        <end position="376"/>
    </location>
</feature>
<organism evidence="3 4">
    <name type="scientific">Magallana gigas</name>
    <name type="common">Pacific oyster</name>
    <name type="synonym">Crassostrea gigas</name>
    <dbReference type="NCBI Taxonomy" id="29159"/>
    <lineage>
        <taxon>Eukaryota</taxon>
        <taxon>Metazoa</taxon>
        <taxon>Spiralia</taxon>
        <taxon>Lophotrochozoa</taxon>
        <taxon>Mollusca</taxon>
        <taxon>Bivalvia</taxon>
        <taxon>Autobranchia</taxon>
        <taxon>Pteriomorphia</taxon>
        <taxon>Ostreida</taxon>
        <taxon>Ostreoidea</taxon>
        <taxon>Ostreidae</taxon>
        <taxon>Magallana</taxon>
    </lineage>
</organism>
<dbReference type="Pfam" id="PF25273">
    <property type="entry name" value="DUF7869"/>
    <property type="match status" value="1"/>
</dbReference>
<dbReference type="Proteomes" id="UP000005408">
    <property type="component" value="Unassembled WGS sequence"/>
</dbReference>
<keyword evidence="1" id="KW-0732">Signal</keyword>
<evidence type="ECO:0000259" key="2">
    <source>
        <dbReference type="Pfam" id="PF25273"/>
    </source>
</evidence>
<keyword evidence="4" id="KW-1185">Reference proteome</keyword>
<dbReference type="AlphaFoldDB" id="A0A8W8NXP9"/>
<reference evidence="3" key="1">
    <citation type="submission" date="2022-08" db="UniProtKB">
        <authorList>
            <consortium name="EnsemblMetazoa"/>
        </authorList>
    </citation>
    <scope>IDENTIFICATION</scope>
    <source>
        <strain evidence="3">05x7-T-G4-1.051#20</strain>
    </source>
</reference>
<evidence type="ECO:0000313" key="4">
    <source>
        <dbReference type="Proteomes" id="UP000005408"/>
    </source>
</evidence>
<dbReference type="InterPro" id="IPR057191">
    <property type="entry name" value="DUF7869"/>
</dbReference>
<feature type="chain" id="PRO_5036469955" description="DUF7869 domain-containing protein" evidence="1">
    <location>
        <begin position="20"/>
        <end position="444"/>
    </location>
</feature>
<evidence type="ECO:0000256" key="1">
    <source>
        <dbReference type="SAM" id="SignalP"/>
    </source>
</evidence>